<dbReference type="EMBL" id="JBAKAR010000085">
    <property type="protein sequence ID" value="MEL0614986.1"/>
    <property type="molecule type" value="Genomic_DNA"/>
</dbReference>
<organism evidence="1 2">
    <name type="scientific">Marinomonas arenicola</name>
    <dbReference type="NCBI Taxonomy" id="569601"/>
    <lineage>
        <taxon>Bacteria</taxon>
        <taxon>Pseudomonadati</taxon>
        <taxon>Pseudomonadota</taxon>
        <taxon>Gammaproteobacteria</taxon>
        <taxon>Oceanospirillales</taxon>
        <taxon>Oceanospirillaceae</taxon>
        <taxon>Marinomonas</taxon>
    </lineage>
</organism>
<name>A0ABU9G922_9GAMM</name>
<evidence type="ECO:0000313" key="2">
    <source>
        <dbReference type="Proteomes" id="UP001379949"/>
    </source>
</evidence>
<sequence>KIDPIVEEYIKLVAVAKKYPAQAVRSADGILSLVERFGHDRMVLACQIAMESCMVGFNELESILVNREDEKYHVQMEGQAP</sequence>
<proteinExistence type="predicted"/>
<protein>
    <submittedName>
        <fullName evidence="1">Uncharacterized protein</fullName>
    </submittedName>
</protein>
<accession>A0ABU9G922</accession>
<feature type="non-terminal residue" evidence="1">
    <location>
        <position position="81"/>
    </location>
</feature>
<keyword evidence="2" id="KW-1185">Reference proteome</keyword>
<dbReference type="Proteomes" id="UP001379949">
    <property type="component" value="Unassembled WGS sequence"/>
</dbReference>
<comment type="caution">
    <text evidence="1">The sequence shown here is derived from an EMBL/GenBank/DDBJ whole genome shotgun (WGS) entry which is preliminary data.</text>
</comment>
<evidence type="ECO:0000313" key="1">
    <source>
        <dbReference type="EMBL" id="MEL0614986.1"/>
    </source>
</evidence>
<dbReference type="RefSeq" id="WP_424018371.1">
    <property type="nucleotide sequence ID" value="NZ_JBAKAR010000085.1"/>
</dbReference>
<reference evidence="1 2" key="1">
    <citation type="submission" date="2024-02" db="EMBL/GenBank/DDBJ databases">
        <title>Bacteria isolated from the canopy kelp, Nereocystis luetkeana.</title>
        <authorList>
            <person name="Pfister C.A."/>
            <person name="Younker I.T."/>
            <person name="Light S.H."/>
        </authorList>
    </citation>
    <scope>NUCLEOTIDE SEQUENCE [LARGE SCALE GENOMIC DNA]</scope>
    <source>
        <strain evidence="1 2">TI.4.07</strain>
    </source>
</reference>
<feature type="non-terminal residue" evidence="1">
    <location>
        <position position="1"/>
    </location>
</feature>
<gene>
    <name evidence="1" type="ORF">V6242_17725</name>
</gene>